<evidence type="ECO:0000313" key="2">
    <source>
        <dbReference type="Proteomes" id="UP000040576"/>
    </source>
</evidence>
<gene>
    <name evidence="1" type="ORF">BT1A1_2045</name>
</gene>
<reference evidence="1 2" key="1">
    <citation type="submission" date="2014-07" db="EMBL/GenBank/DDBJ databases">
        <authorList>
            <person name="Wibberg Daniel"/>
        </authorList>
    </citation>
    <scope>NUCLEOTIDE SEQUENCE [LARGE SCALE GENOMIC DNA]</scope>
</reference>
<evidence type="ECO:0000313" key="1">
    <source>
        <dbReference type="EMBL" id="CEE01867.1"/>
    </source>
</evidence>
<dbReference type="EMBL" id="CCRF01000061">
    <property type="protein sequence ID" value="CEE01867.1"/>
    <property type="molecule type" value="Genomic_DNA"/>
</dbReference>
<name>A0A090IW31_9BACI</name>
<dbReference type="InterPro" id="IPR019615">
    <property type="entry name" value="DUF2487"/>
</dbReference>
<keyword evidence="2" id="KW-1185">Reference proteome</keyword>
<sequence>MRWTAQDFSTFTLSKEYIDTVLIPMVPISFDERGKDAASGSEFIQMIAIEIERQFKGRILLLPSFVYFLNFSDQDKKMLLTKWHHELTKKSFKHLFFISSDQSWKSIVEQLKGELIWIPSIPLEHLDGTNKMAIIDNQVKQLLNFFVEKWQAAEDVNA</sequence>
<dbReference type="AlphaFoldDB" id="A0A090IW31"/>
<organism evidence="1 2">
    <name type="scientific">Caldibacillus thermoamylovorans</name>
    <dbReference type="NCBI Taxonomy" id="35841"/>
    <lineage>
        <taxon>Bacteria</taxon>
        <taxon>Bacillati</taxon>
        <taxon>Bacillota</taxon>
        <taxon>Bacilli</taxon>
        <taxon>Bacillales</taxon>
        <taxon>Bacillaceae</taxon>
        <taxon>Caldibacillus</taxon>
    </lineage>
</organism>
<protein>
    <recommendedName>
        <fullName evidence="3">DUF2487 domain-containing protein</fullName>
    </recommendedName>
</protein>
<accession>A0A090IW31</accession>
<dbReference type="Proteomes" id="UP000040576">
    <property type="component" value="Unassembled WGS sequence"/>
</dbReference>
<evidence type="ECO:0008006" key="3">
    <source>
        <dbReference type="Google" id="ProtNLM"/>
    </source>
</evidence>
<proteinExistence type="predicted"/>
<dbReference type="RefSeq" id="WP_034770634.1">
    <property type="nucleotide sequence ID" value="NZ_CCRF01000061.1"/>
</dbReference>
<dbReference type="Pfam" id="PF10673">
    <property type="entry name" value="DUF2487"/>
    <property type="match status" value="1"/>
</dbReference>